<dbReference type="InterPro" id="IPR007864">
    <property type="entry name" value="UreE_C_dom"/>
</dbReference>
<feature type="domain" description="UreE urease accessory N-terminal" evidence="6">
    <location>
        <begin position="1"/>
        <end position="65"/>
    </location>
</feature>
<accession>A0A382H446</accession>
<reference evidence="7" key="1">
    <citation type="submission" date="2018-05" db="EMBL/GenBank/DDBJ databases">
        <authorList>
            <person name="Lanie J.A."/>
            <person name="Ng W.-L."/>
            <person name="Kazmierczak K.M."/>
            <person name="Andrzejewski T.M."/>
            <person name="Davidsen T.M."/>
            <person name="Wayne K.J."/>
            <person name="Tettelin H."/>
            <person name="Glass J.I."/>
            <person name="Rusch D."/>
            <person name="Podicherti R."/>
            <person name="Tsui H.-C.T."/>
            <person name="Winkler M.E."/>
        </authorList>
    </citation>
    <scope>NUCLEOTIDE SEQUENCE</scope>
</reference>
<keyword evidence="3" id="KW-0533">Nickel</keyword>
<evidence type="ECO:0000256" key="1">
    <source>
        <dbReference type="ARBA" id="ARBA00004496"/>
    </source>
</evidence>
<evidence type="ECO:0000256" key="4">
    <source>
        <dbReference type="ARBA" id="ARBA00023186"/>
    </source>
</evidence>
<evidence type="ECO:0000256" key="2">
    <source>
        <dbReference type="ARBA" id="ARBA00022490"/>
    </source>
</evidence>
<dbReference type="CDD" id="cd00571">
    <property type="entry name" value="UreE"/>
    <property type="match status" value="1"/>
</dbReference>
<dbReference type="SUPFAM" id="SSF69737">
    <property type="entry name" value="Urease metallochaperone UreE, C-terminal domain"/>
    <property type="match status" value="1"/>
</dbReference>
<dbReference type="Pfam" id="PF05194">
    <property type="entry name" value="UreE_C"/>
    <property type="match status" value="1"/>
</dbReference>
<dbReference type="SUPFAM" id="SSF69287">
    <property type="entry name" value="Urease metallochaperone UreE, N-terminal domain"/>
    <property type="match status" value="1"/>
</dbReference>
<dbReference type="GO" id="GO:0019627">
    <property type="term" value="P:urea metabolic process"/>
    <property type="evidence" value="ECO:0007669"/>
    <property type="project" value="InterPro"/>
</dbReference>
<evidence type="ECO:0000313" key="7">
    <source>
        <dbReference type="EMBL" id="SVB81932.1"/>
    </source>
</evidence>
<dbReference type="Pfam" id="PF02814">
    <property type="entry name" value="UreE_N"/>
    <property type="match status" value="1"/>
</dbReference>
<name>A0A382H446_9ZZZZ</name>
<evidence type="ECO:0000256" key="3">
    <source>
        <dbReference type="ARBA" id="ARBA00022596"/>
    </source>
</evidence>
<dbReference type="PIRSF" id="PIRSF036402">
    <property type="entry name" value="Ureas_acces_UreE"/>
    <property type="match status" value="1"/>
</dbReference>
<keyword evidence="2" id="KW-0963">Cytoplasm</keyword>
<organism evidence="7">
    <name type="scientific">marine metagenome</name>
    <dbReference type="NCBI Taxonomy" id="408172"/>
    <lineage>
        <taxon>unclassified sequences</taxon>
        <taxon>metagenomes</taxon>
        <taxon>ecological metagenomes</taxon>
    </lineage>
</organism>
<dbReference type="SMART" id="SM00988">
    <property type="entry name" value="UreE_N"/>
    <property type="match status" value="1"/>
</dbReference>
<feature type="region of interest" description="Disordered" evidence="5">
    <location>
        <begin position="132"/>
        <end position="151"/>
    </location>
</feature>
<dbReference type="Gene3D" id="2.60.260.20">
    <property type="entry name" value="Urease metallochaperone UreE, N-terminal domain"/>
    <property type="match status" value="1"/>
</dbReference>
<dbReference type="GO" id="GO:0065003">
    <property type="term" value="P:protein-containing complex assembly"/>
    <property type="evidence" value="ECO:0007669"/>
    <property type="project" value="InterPro"/>
</dbReference>
<evidence type="ECO:0000259" key="6">
    <source>
        <dbReference type="SMART" id="SM00988"/>
    </source>
</evidence>
<dbReference type="GO" id="GO:0005737">
    <property type="term" value="C:cytoplasm"/>
    <property type="evidence" value="ECO:0007669"/>
    <property type="project" value="UniProtKB-SubCell"/>
</dbReference>
<dbReference type="InterPro" id="IPR036118">
    <property type="entry name" value="UreE_N_sf"/>
</dbReference>
<evidence type="ECO:0000256" key="5">
    <source>
        <dbReference type="SAM" id="MobiDB-lite"/>
    </source>
</evidence>
<dbReference type="EMBL" id="UINC01059007">
    <property type="protein sequence ID" value="SVB81932.1"/>
    <property type="molecule type" value="Genomic_DNA"/>
</dbReference>
<dbReference type="InterPro" id="IPR004029">
    <property type="entry name" value="UreE_N"/>
</dbReference>
<dbReference type="GO" id="GO:0006457">
    <property type="term" value="P:protein folding"/>
    <property type="evidence" value="ECO:0007669"/>
    <property type="project" value="InterPro"/>
</dbReference>
<protein>
    <recommendedName>
        <fullName evidence="6">UreE urease accessory N-terminal domain-containing protein</fullName>
    </recommendedName>
</protein>
<sequence>MLEIIERIEGYTGTYSTSLTLPFDQRQKSRLRVTLDNGNEASLILNRGVVLRHGDLLRSACGEVIEVRASLESVSVVREPNSHLLSRACYHLGNRHVPLQIEDGSLCYLHDHVLDDMVRSLGLVVEHQEASFEPESGAYQNDGNHQHTHEH</sequence>
<dbReference type="GO" id="GO:0016151">
    <property type="term" value="F:nickel cation binding"/>
    <property type="evidence" value="ECO:0007669"/>
    <property type="project" value="InterPro"/>
</dbReference>
<keyword evidence="4" id="KW-0143">Chaperone</keyword>
<dbReference type="Gene3D" id="3.30.70.790">
    <property type="entry name" value="UreE, C-terminal domain"/>
    <property type="match status" value="1"/>
</dbReference>
<dbReference type="NCBIfam" id="NF009751">
    <property type="entry name" value="PRK13261.1-1"/>
    <property type="match status" value="1"/>
</dbReference>
<dbReference type="InterPro" id="IPR012406">
    <property type="entry name" value="UreE"/>
</dbReference>
<gene>
    <name evidence="7" type="ORF">METZ01_LOCUS234786</name>
</gene>
<proteinExistence type="inferred from homology"/>
<dbReference type="AlphaFoldDB" id="A0A382H446"/>
<dbReference type="HAMAP" id="MF_00822">
    <property type="entry name" value="UreE"/>
    <property type="match status" value="1"/>
</dbReference>
<comment type="subcellular location">
    <subcellularLocation>
        <location evidence="1">Cytoplasm</location>
    </subcellularLocation>
</comment>